<comment type="caution">
    <text evidence="2">The sequence shown here is derived from an EMBL/GenBank/DDBJ whole genome shotgun (WGS) entry which is preliminary data.</text>
</comment>
<evidence type="ECO:0008006" key="4">
    <source>
        <dbReference type="Google" id="ProtNLM"/>
    </source>
</evidence>
<name>A0A0M2R5V4_9PROT</name>
<evidence type="ECO:0000313" key="3">
    <source>
        <dbReference type="Proteomes" id="UP000034491"/>
    </source>
</evidence>
<keyword evidence="1" id="KW-1133">Transmembrane helix</keyword>
<dbReference type="Gene3D" id="1.10.287.910">
    <property type="entry name" value="bacterial mercury transporter, merf"/>
    <property type="match status" value="1"/>
</dbReference>
<dbReference type="PATRIC" id="fig|1549748.8.peg.3676"/>
<dbReference type="GO" id="GO:0016020">
    <property type="term" value="C:membrane"/>
    <property type="evidence" value="ECO:0007669"/>
    <property type="project" value="InterPro"/>
</dbReference>
<accession>A0A0M2R5V4</accession>
<reference evidence="2 3" key="1">
    <citation type="submission" date="2015-03" db="EMBL/GenBank/DDBJ databases">
        <title>Genome sequence of Kiloniella sp. P1-1, isolated from the gut microflora of Pacific white shrimp, Penaeus vannamei.</title>
        <authorList>
            <person name="Shao Z."/>
            <person name="Wang L."/>
            <person name="Li X."/>
        </authorList>
    </citation>
    <scope>NUCLEOTIDE SEQUENCE [LARGE SCALE GENOMIC DNA]</scope>
    <source>
        <strain evidence="2 3">P1-1</strain>
    </source>
</reference>
<feature type="transmembrane region" description="Helical" evidence="1">
    <location>
        <begin position="7"/>
        <end position="31"/>
    </location>
</feature>
<gene>
    <name evidence="2" type="ORF">WH95_08320</name>
</gene>
<sequence length="69" mass="7654">MKPDLLTVGIVGTIITALCCFTPLLVVLFSLLGLSAIVGYLDFVLLPVLAFFVIITGYALWKRQKRRLK</sequence>
<dbReference type="InterPro" id="IPR021091">
    <property type="entry name" value="Mercury_ion_transport_MerF"/>
</dbReference>
<dbReference type="AlphaFoldDB" id="A0A0M2R5V4"/>
<dbReference type="Proteomes" id="UP000034491">
    <property type="component" value="Unassembled WGS sequence"/>
</dbReference>
<proteinExistence type="predicted"/>
<dbReference type="Pfam" id="PF11431">
    <property type="entry name" value="Transport_MerF"/>
    <property type="match status" value="1"/>
</dbReference>
<dbReference type="STRING" id="1549748.WH95_08320"/>
<protein>
    <recommendedName>
        <fullName evidence="4">Mercury resistance system transport protein MerF</fullName>
    </recommendedName>
</protein>
<dbReference type="NCBIfam" id="NF033565">
    <property type="entry name" value="trans_MerF"/>
    <property type="match status" value="1"/>
</dbReference>
<organism evidence="2 3">
    <name type="scientific">Kiloniella litopenaei</name>
    <dbReference type="NCBI Taxonomy" id="1549748"/>
    <lineage>
        <taxon>Bacteria</taxon>
        <taxon>Pseudomonadati</taxon>
        <taxon>Pseudomonadota</taxon>
        <taxon>Alphaproteobacteria</taxon>
        <taxon>Rhodospirillales</taxon>
        <taxon>Kiloniellaceae</taxon>
        <taxon>Kiloniella</taxon>
    </lineage>
</organism>
<dbReference type="RefSeq" id="WP_046505556.1">
    <property type="nucleotide sequence ID" value="NZ_LANI01000005.1"/>
</dbReference>
<keyword evidence="3" id="KW-1185">Reference proteome</keyword>
<dbReference type="EMBL" id="LANI01000005">
    <property type="protein sequence ID" value="KKJ77076.1"/>
    <property type="molecule type" value="Genomic_DNA"/>
</dbReference>
<dbReference type="OrthoDB" id="574313at2"/>
<keyword evidence="1" id="KW-0812">Transmembrane</keyword>
<keyword evidence="1" id="KW-0472">Membrane</keyword>
<evidence type="ECO:0000313" key="2">
    <source>
        <dbReference type="EMBL" id="KKJ77076.1"/>
    </source>
</evidence>
<feature type="transmembrane region" description="Helical" evidence="1">
    <location>
        <begin position="37"/>
        <end position="61"/>
    </location>
</feature>
<evidence type="ECO:0000256" key="1">
    <source>
        <dbReference type="SAM" id="Phobius"/>
    </source>
</evidence>